<evidence type="ECO:0000256" key="3">
    <source>
        <dbReference type="ARBA" id="ARBA00022747"/>
    </source>
</evidence>
<comment type="caution">
    <text evidence="4">The sequence shown here is derived from an EMBL/GenBank/DDBJ whole genome shotgun (WGS) entry which is preliminary data.</text>
</comment>
<name>A0A9X4PF48_9LACT</name>
<reference evidence="4" key="1">
    <citation type="submission" date="2022-06" db="EMBL/GenBank/DDBJ databases">
        <title>Lactococcus from bovine mastitis in China.</title>
        <authorList>
            <person name="Lin Y."/>
            <person name="Han B."/>
        </authorList>
    </citation>
    <scope>NUCLEOTIDE SEQUENCE</scope>
    <source>
        <strain evidence="4">Hebei-B-39</strain>
    </source>
</reference>
<dbReference type="AlphaFoldDB" id="A0A9X4PF48"/>
<dbReference type="GO" id="GO:0009307">
    <property type="term" value="P:DNA restriction-modification system"/>
    <property type="evidence" value="ECO:0007669"/>
    <property type="project" value="UniProtKB-KW"/>
</dbReference>
<dbReference type="Gene3D" id="3.40.50.150">
    <property type="entry name" value="Vaccinia Virus protein VP39"/>
    <property type="match status" value="1"/>
</dbReference>
<proteinExistence type="predicted"/>
<dbReference type="InterPro" id="IPR001525">
    <property type="entry name" value="C5_MeTfrase"/>
</dbReference>
<dbReference type="SUPFAM" id="SSF53335">
    <property type="entry name" value="S-adenosyl-L-methionine-dependent methyltransferases"/>
    <property type="match status" value="1"/>
</dbReference>
<dbReference type="RefSeq" id="WP_279364657.1">
    <property type="nucleotide sequence ID" value="NZ_JAMWGC010000036.1"/>
</dbReference>
<evidence type="ECO:0000256" key="1">
    <source>
        <dbReference type="ARBA" id="ARBA00022603"/>
    </source>
</evidence>
<keyword evidence="1 4" id="KW-0489">Methyltransferase</keyword>
<feature type="non-terminal residue" evidence="4">
    <location>
        <position position="67"/>
    </location>
</feature>
<accession>A0A9X4PF48</accession>
<protein>
    <submittedName>
        <fullName evidence="4">DNA cytosine methyltransferase</fullName>
    </submittedName>
</protein>
<evidence type="ECO:0000256" key="2">
    <source>
        <dbReference type="ARBA" id="ARBA00022679"/>
    </source>
</evidence>
<keyword evidence="3" id="KW-0680">Restriction system</keyword>
<evidence type="ECO:0000313" key="4">
    <source>
        <dbReference type="EMBL" id="MDG6194581.1"/>
    </source>
</evidence>
<dbReference type="Proteomes" id="UP001153203">
    <property type="component" value="Unassembled WGS sequence"/>
</dbReference>
<organism evidence="4 5">
    <name type="scientific">Lactococcus formosensis</name>
    <dbReference type="NCBI Taxonomy" id="1281486"/>
    <lineage>
        <taxon>Bacteria</taxon>
        <taxon>Bacillati</taxon>
        <taxon>Bacillota</taxon>
        <taxon>Bacilli</taxon>
        <taxon>Lactobacillales</taxon>
        <taxon>Streptococcaceae</taxon>
        <taxon>Lactococcus</taxon>
    </lineage>
</organism>
<dbReference type="EMBL" id="JAMWGI010000028">
    <property type="protein sequence ID" value="MDG6194581.1"/>
    <property type="molecule type" value="Genomic_DNA"/>
</dbReference>
<sequence length="67" mass="7657">MKFLDLFAGIGGFRLGMESAGHECVGFCEIDKFARKSYKAIHNTEGEREYHDITAVSDEEWRELRGT</sequence>
<gene>
    <name evidence="4" type="ORF">NF708_11515</name>
</gene>
<dbReference type="Pfam" id="PF00145">
    <property type="entry name" value="DNA_methylase"/>
    <property type="match status" value="1"/>
</dbReference>
<keyword evidence="2" id="KW-0808">Transferase</keyword>
<dbReference type="GO" id="GO:0008168">
    <property type="term" value="F:methyltransferase activity"/>
    <property type="evidence" value="ECO:0007669"/>
    <property type="project" value="UniProtKB-KW"/>
</dbReference>
<dbReference type="GO" id="GO:0032259">
    <property type="term" value="P:methylation"/>
    <property type="evidence" value="ECO:0007669"/>
    <property type="project" value="UniProtKB-KW"/>
</dbReference>
<evidence type="ECO:0000313" key="5">
    <source>
        <dbReference type="Proteomes" id="UP001153203"/>
    </source>
</evidence>
<dbReference type="InterPro" id="IPR029063">
    <property type="entry name" value="SAM-dependent_MTases_sf"/>
</dbReference>